<keyword evidence="1" id="KW-0732">Signal</keyword>
<keyword evidence="3" id="KW-1185">Reference proteome</keyword>
<evidence type="ECO:0000313" key="4">
    <source>
        <dbReference type="WBParaSite" id="Gr19_v10_g7941.t1"/>
    </source>
</evidence>
<organism evidence="3 4">
    <name type="scientific">Globodera rostochiensis</name>
    <name type="common">Golden nematode worm</name>
    <name type="synonym">Heterodera rostochiensis</name>
    <dbReference type="NCBI Taxonomy" id="31243"/>
    <lineage>
        <taxon>Eukaryota</taxon>
        <taxon>Metazoa</taxon>
        <taxon>Ecdysozoa</taxon>
        <taxon>Nematoda</taxon>
        <taxon>Chromadorea</taxon>
        <taxon>Rhabditida</taxon>
        <taxon>Tylenchina</taxon>
        <taxon>Tylenchomorpha</taxon>
        <taxon>Tylenchoidea</taxon>
        <taxon>Heteroderidae</taxon>
        <taxon>Heteroderinae</taxon>
        <taxon>Globodera</taxon>
    </lineage>
</organism>
<feature type="chain" id="PRO_5037322220" evidence="1">
    <location>
        <begin position="27"/>
        <end position="283"/>
    </location>
</feature>
<feature type="signal peptide" evidence="1">
    <location>
        <begin position="1"/>
        <end position="26"/>
    </location>
</feature>
<feature type="domain" description="EF-hand" evidence="2">
    <location>
        <begin position="141"/>
        <end position="176"/>
    </location>
</feature>
<dbReference type="InterPro" id="IPR002048">
    <property type="entry name" value="EF_hand_dom"/>
</dbReference>
<dbReference type="InterPro" id="IPR011992">
    <property type="entry name" value="EF-hand-dom_pair"/>
</dbReference>
<dbReference type="AlphaFoldDB" id="A0A914I779"/>
<proteinExistence type="predicted"/>
<evidence type="ECO:0000313" key="3">
    <source>
        <dbReference type="Proteomes" id="UP000887572"/>
    </source>
</evidence>
<evidence type="ECO:0000259" key="2">
    <source>
        <dbReference type="PROSITE" id="PS50222"/>
    </source>
</evidence>
<dbReference type="Proteomes" id="UP000887572">
    <property type="component" value="Unplaced"/>
</dbReference>
<protein>
    <submittedName>
        <fullName evidence="4">EF-hand domain-containing protein</fullName>
    </submittedName>
</protein>
<dbReference type="SUPFAM" id="SSF47473">
    <property type="entry name" value="EF-hand"/>
    <property type="match status" value="1"/>
</dbReference>
<name>A0A914I779_GLORO</name>
<sequence length="283" mass="31199">MLIKIGLFIFVFIKLLFLVKIDEVSSCALAIYEFGCCNYNLWEPDVPPRPFGGGCPGPYNPNCNIFDHNCVGCAYVYNNTNACSVNVYCSCYYCCEPTYAAESCPNGCRECVKDGEGGCPENSAVQFKSIGNSLSSSSMLETKTKARKQFDLIDVDKNGSISLNEAIDHLWPKLNNGTSAKHLTKKIPSWFAKINHNGNNKIEPGERIQVGGLIGVWGEAFWGPQGSGPPFKTPPPVEMLAPLEPNTQPLTGSTGWLANRRQQSDRCEIDRWTEGPVPLRMEL</sequence>
<evidence type="ECO:0000256" key="1">
    <source>
        <dbReference type="SAM" id="SignalP"/>
    </source>
</evidence>
<dbReference type="PROSITE" id="PS50222">
    <property type="entry name" value="EF_HAND_2"/>
    <property type="match status" value="1"/>
</dbReference>
<reference evidence="4" key="1">
    <citation type="submission" date="2022-11" db="UniProtKB">
        <authorList>
            <consortium name="WormBaseParasite"/>
        </authorList>
    </citation>
    <scope>IDENTIFICATION</scope>
</reference>
<dbReference type="WBParaSite" id="Gr19_v10_g7941.t1">
    <property type="protein sequence ID" value="Gr19_v10_g7941.t1"/>
    <property type="gene ID" value="Gr19_v10_g7941"/>
</dbReference>
<accession>A0A914I779</accession>
<dbReference type="Gene3D" id="1.10.238.10">
    <property type="entry name" value="EF-hand"/>
    <property type="match status" value="1"/>
</dbReference>
<dbReference type="GO" id="GO:0005509">
    <property type="term" value="F:calcium ion binding"/>
    <property type="evidence" value="ECO:0007669"/>
    <property type="project" value="InterPro"/>
</dbReference>